<evidence type="ECO:0000256" key="1">
    <source>
        <dbReference type="ARBA" id="ARBA00006594"/>
    </source>
</evidence>
<name>A0A396AJT4_PHOVU</name>
<dbReference type="Pfam" id="PF13588">
    <property type="entry name" value="HSDR_N_2"/>
    <property type="match status" value="1"/>
</dbReference>
<feature type="domain" description="Type I restriction enzyme R protein N-terminal" evidence="5">
    <location>
        <begin position="30"/>
        <end position="142"/>
    </location>
</feature>
<dbReference type="GO" id="GO:0004519">
    <property type="term" value="F:endonuclease activity"/>
    <property type="evidence" value="ECO:0007669"/>
    <property type="project" value="UniProtKB-KW"/>
</dbReference>
<dbReference type="GO" id="GO:0008170">
    <property type="term" value="F:N-methyltransferase activity"/>
    <property type="evidence" value="ECO:0007669"/>
    <property type="project" value="InterPro"/>
</dbReference>
<proteinExistence type="inferred from homology"/>
<dbReference type="InterPro" id="IPR044946">
    <property type="entry name" value="Restrct_endonuc_typeI_TRD_sf"/>
</dbReference>
<dbReference type="GO" id="GO:0032259">
    <property type="term" value="P:methylation"/>
    <property type="evidence" value="ECO:0007669"/>
    <property type="project" value="InterPro"/>
</dbReference>
<sequence length="831" mass="95656">MNTSLKEGYIYDYISGIEVKATPEELNAVQVFSKILVEDYKYPKENIQTRPQFRVKARPSDLKKEYPVDIAVFNSSNISDDEIYLIVECKKPNRKDGRRQLEIYMQLSKARLGVWYNGEQKLCLLKKITNGSISFEEIPNIPEYGERIEDVGLYRRKDLSIPHNLKSIFKDIRNYFAANNVGATRDETFAQQFINLLFCKIYDERFTKMEDIVRFRAGINENKHDITLRIKEIFSDVKEQYKDVFYDEDIITLDESSIAYAVAQLQPFCIKDSQRDAIGDAFESFIDYTTKGSQGQFFTPRNVVKLIVNIARLTHKDKMIDPACGTGGFLIEALKAEWASIRKRASSLGWPEKEIFAEEQRIAIKNIRGIDKDNFLGKVAKAYMALMDDGRGGIFCENSLVNTRYWSAKAQEDIRENSFDVVLTNPPFGKKLKIDESEILSLYDLGRKWKKNENGIYEKTSLLADAQPPQILFIERCLNLLSKNGRMCFISPESIFCNPSHKYIVQYIKERAKISAIISMPEELFQPYTHAKTCVVYLEKGKSIPDDKIFMGIARYCGHDSRGNETSRDDIPLIMEKYNQYIENGDIERNHLGFVITEKDIRNNVYVPKYYNPEIEETLNSLKVTHTIVSMQDLEDQGIISITTGHEVKKESYGTGSIPFIRTSDIANWEIKLDPKQGLSRDIYETFKSKQDVQENDILMVRDGTYLVGTCALITEDDKEIVFQSHIYKIRVNQPDKLNPLLLLALLSCPIVKMQIYAKRFTQDIIDTLGERIHELQLPIPKEQILKQQIIDKVSKIVSFKKQAKDLTREVVSGIIPSDSSEAKFMTLIVD</sequence>
<dbReference type="EMBL" id="QSSN01000025">
    <property type="protein sequence ID" value="RGL83091.1"/>
    <property type="molecule type" value="Genomic_DNA"/>
</dbReference>
<evidence type="ECO:0000313" key="7">
    <source>
        <dbReference type="Proteomes" id="UP000261278"/>
    </source>
</evidence>
<dbReference type="InterPro" id="IPR052916">
    <property type="entry name" value="Type-I_RE_MTase_Subunit"/>
</dbReference>
<evidence type="ECO:0000259" key="4">
    <source>
        <dbReference type="Pfam" id="PF02384"/>
    </source>
</evidence>
<dbReference type="PROSITE" id="PS00092">
    <property type="entry name" value="N6_MTASE"/>
    <property type="match status" value="1"/>
</dbReference>
<dbReference type="Proteomes" id="UP000261278">
    <property type="component" value="Unassembled WGS sequence"/>
</dbReference>
<dbReference type="InterPro" id="IPR029464">
    <property type="entry name" value="HSDR_N"/>
</dbReference>
<comment type="caution">
    <text evidence="6">The sequence shown here is derived from an EMBL/GenBank/DDBJ whole genome shotgun (WGS) entry which is preliminary data.</text>
</comment>
<keyword evidence="3" id="KW-0238">DNA-binding</keyword>
<comment type="similarity">
    <text evidence="1">Belongs to the N(4)/N(6)-methyltransferase family.</text>
</comment>
<keyword evidence="6" id="KW-0255">Endonuclease</keyword>
<dbReference type="GO" id="GO:0003677">
    <property type="term" value="F:DNA binding"/>
    <property type="evidence" value="ECO:0007669"/>
    <property type="project" value="UniProtKB-KW"/>
</dbReference>
<dbReference type="RefSeq" id="WP_117678440.1">
    <property type="nucleotide sequence ID" value="NZ_JACBPT010000040.1"/>
</dbReference>
<dbReference type="SUPFAM" id="SSF116734">
    <property type="entry name" value="DNA methylase specificity domain"/>
    <property type="match status" value="1"/>
</dbReference>
<dbReference type="InterPro" id="IPR003356">
    <property type="entry name" value="DNA_methylase_A-5"/>
</dbReference>
<reference evidence="6 7" key="1">
    <citation type="submission" date="2018-08" db="EMBL/GenBank/DDBJ databases">
        <title>A genome reference for cultivated species of the human gut microbiota.</title>
        <authorList>
            <person name="Zou Y."/>
            <person name="Xue W."/>
            <person name="Luo G."/>
        </authorList>
    </citation>
    <scope>NUCLEOTIDE SEQUENCE [LARGE SCALE GENOMIC DNA]</scope>
    <source>
        <strain evidence="6 7">TF05-18</strain>
    </source>
</reference>
<dbReference type="InterPro" id="IPR002052">
    <property type="entry name" value="DNA_methylase_N6_adenine_CS"/>
</dbReference>
<feature type="domain" description="DNA methylase adenine-specific" evidence="4">
    <location>
        <begin position="274"/>
        <end position="612"/>
    </location>
</feature>
<keyword evidence="2" id="KW-0680">Restriction system</keyword>
<dbReference type="GO" id="GO:0009307">
    <property type="term" value="P:DNA restriction-modification system"/>
    <property type="evidence" value="ECO:0007669"/>
    <property type="project" value="UniProtKB-KW"/>
</dbReference>
<dbReference type="InterPro" id="IPR029063">
    <property type="entry name" value="SAM-dependent_MTases_sf"/>
</dbReference>
<evidence type="ECO:0000313" key="6">
    <source>
        <dbReference type="EMBL" id="RGL83091.1"/>
    </source>
</evidence>
<keyword evidence="6" id="KW-0378">Hydrolase</keyword>
<dbReference type="AlphaFoldDB" id="A0A396AJT4"/>
<organism evidence="6 7">
    <name type="scientific">Phocaeicola vulgatus</name>
    <name type="common">Bacteroides vulgatus</name>
    <dbReference type="NCBI Taxonomy" id="821"/>
    <lineage>
        <taxon>Bacteria</taxon>
        <taxon>Pseudomonadati</taxon>
        <taxon>Bacteroidota</taxon>
        <taxon>Bacteroidia</taxon>
        <taxon>Bacteroidales</taxon>
        <taxon>Bacteroidaceae</taxon>
        <taxon>Phocaeicola</taxon>
    </lineage>
</organism>
<evidence type="ECO:0000259" key="5">
    <source>
        <dbReference type="Pfam" id="PF13588"/>
    </source>
</evidence>
<gene>
    <name evidence="6" type="ORF">DXC44_17230</name>
</gene>
<dbReference type="Gene3D" id="3.40.50.150">
    <property type="entry name" value="Vaccinia Virus protein VP39"/>
    <property type="match status" value="1"/>
</dbReference>
<keyword evidence="6" id="KW-0540">Nuclease</keyword>
<dbReference type="SUPFAM" id="SSF53335">
    <property type="entry name" value="S-adenosyl-L-methionine-dependent methyltransferases"/>
    <property type="match status" value="1"/>
</dbReference>
<protein>
    <submittedName>
        <fullName evidence="6">Restriction endonuclease subunit M</fullName>
    </submittedName>
</protein>
<evidence type="ECO:0000256" key="2">
    <source>
        <dbReference type="ARBA" id="ARBA00022747"/>
    </source>
</evidence>
<accession>A0A396AJT4</accession>
<dbReference type="Gene3D" id="3.90.220.20">
    <property type="entry name" value="DNA methylase specificity domains"/>
    <property type="match status" value="1"/>
</dbReference>
<evidence type="ECO:0000256" key="3">
    <source>
        <dbReference type="ARBA" id="ARBA00023125"/>
    </source>
</evidence>
<dbReference type="Pfam" id="PF02384">
    <property type="entry name" value="N6_Mtase"/>
    <property type="match status" value="1"/>
</dbReference>
<dbReference type="PANTHER" id="PTHR42998">
    <property type="entry name" value="TYPE I RESTRICTION ENZYME HINDVIIP M PROTEIN-RELATED"/>
    <property type="match status" value="1"/>
</dbReference>
<dbReference type="PRINTS" id="PR00507">
    <property type="entry name" value="N12N6MTFRASE"/>
</dbReference>
<dbReference type="PANTHER" id="PTHR42998:SF1">
    <property type="entry name" value="TYPE I RESTRICTION ENZYME HINDI METHYLASE SUBUNIT"/>
    <property type="match status" value="1"/>
</dbReference>